<evidence type="ECO:0000313" key="5">
    <source>
        <dbReference type="Ensembl" id="ENSPCEP00000008592.1"/>
    </source>
</evidence>
<evidence type="ECO:0000313" key="6">
    <source>
        <dbReference type="Proteomes" id="UP000694393"/>
    </source>
</evidence>
<dbReference type="Pfam" id="PF12780">
    <property type="entry name" value="AAA_8"/>
    <property type="match status" value="1"/>
</dbReference>
<dbReference type="FunFam" id="1.20.920.20:FF:000006">
    <property type="entry name" value="Dynein, axonemal, heavy chain 6"/>
    <property type="match status" value="1"/>
</dbReference>
<dbReference type="Gene3D" id="3.40.50.300">
    <property type="entry name" value="P-loop containing nucleotide triphosphate hydrolases"/>
    <property type="match status" value="1"/>
</dbReference>
<keyword evidence="6" id="KW-1185">Reference proteome</keyword>
<dbReference type="GO" id="GO:0030286">
    <property type="term" value="C:dynein complex"/>
    <property type="evidence" value="ECO:0007669"/>
    <property type="project" value="InterPro"/>
</dbReference>
<feature type="domain" description="Dynein heavy chain ATP-binding dynein motor region" evidence="4">
    <location>
        <begin position="403"/>
        <end position="475"/>
    </location>
</feature>
<proteinExistence type="inferred from homology"/>
<sequence>MCVDIHLSVTEMADRYYAELRRRYYTTPTSYLELINLYLSMLGEKRKQLARDRVKNGLSKLLETNVLVDKMKLDLSALEPVLLEKSVDVEALMEKLAVDQENVRRVVQEDEAIAKVKAEETQAIADDAQRDLDEALPALEAANKALDSLDKADISEIRVFTKPPDLVMTVMEAISILLNAKPDWATAKQLLGDSNFLKKLLEYDKENIKPQILLKLQKYINNPDFVPEKVEKVSKACRSMCMWVRAMDLYSRVVKEVEPKRQKLNAAQVCVFISVFYLLEWKRIVETKNDFLIIITEQYFCNCLARTMALTQARLTRAGKLTAALGDEQVRWEESIRNFEDEISNIIGNVFIAAACVAYYGAFTALYRQLLIDCWIKKCQNLEIPINPDFSLINILGDPYEIRQWNTDGLPRDYISTENGILVTRGRRWPLMIDPQDQVSTDCKFYWRSSFPTIQFISKVLYQTVLTLIHFNLLVWVQILSNAYTLI</sequence>
<dbReference type="InterPro" id="IPR035706">
    <property type="entry name" value="AAA_9"/>
</dbReference>
<dbReference type="InterPro" id="IPR026983">
    <property type="entry name" value="DHC"/>
</dbReference>
<dbReference type="PANTHER" id="PTHR22878">
    <property type="entry name" value="DYNEIN HEAVY CHAIN 6, AXONEMAL-LIKE-RELATED"/>
    <property type="match status" value="1"/>
</dbReference>
<dbReference type="GO" id="GO:0051959">
    <property type="term" value="F:dynein light intermediate chain binding"/>
    <property type="evidence" value="ECO:0007669"/>
    <property type="project" value="InterPro"/>
</dbReference>
<organism evidence="5 6">
    <name type="scientific">Pelusios castaneus</name>
    <name type="common">West African mud turtle</name>
    <dbReference type="NCBI Taxonomy" id="367368"/>
    <lineage>
        <taxon>Eukaryota</taxon>
        <taxon>Metazoa</taxon>
        <taxon>Chordata</taxon>
        <taxon>Craniata</taxon>
        <taxon>Vertebrata</taxon>
        <taxon>Euteleostomi</taxon>
        <taxon>Archelosauria</taxon>
        <taxon>Testudinata</taxon>
        <taxon>Testudines</taxon>
        <taxon>Pleurodira</taxon>
        <taxon>Pelomedusidae</taxon>
        <taxon>Pelusios</taxon>
    </lineage>
</organism>
<dbReference type="Ensembl" id="ENSPCET00000008901.1">
    <property type="protein sequence ID" value="ENSPCEP00000008592.1"/>
    <property type="gene ID" value="ENSPCEG00000006542.1"/>
</dbReference>
<dbReference type="Proteomes" id="UP000694393">
    <property type="component" value="Unplaced"/>
</dbReference>
<dbReference type="InterPro" id="IPR024743">
    <property type="entry name" value="Dynein_HC_stalk"/>
</dbReference>
<evidence type="ECO:0000259" key="4">
    <source>
        <dbReference type="Pfam" id="PF12781"/>
    </source>
</evidence>
<dbReference type="Pfam" id="PF12777">
    <property type="entry name" value="MT"/>
    <property type="match status" value="1"/>
</dbReference>
<dbReference type="Gene3D" id="1.20.920.20">
    <property type="match status" value="1"/>
</dbReference>
<accession>A0A8C8RRN0</accession>
<protein>
    <submittedName>
        <fullName evidence="5">Dynein axonemal heavy chain 6</fullName>
    </submittedName>
</protein>
<dbReference type="InterPro" id="IPR027417">
    <property type="entry name" value="P-loop_NTPase"/>
</dbReference>
<dbReference type="PANTHER" id="PTHR22878:SF67">
    <property type="entry name" value="DYNEIN AXONEMAL HEAVY CHAIN 6"/>
    <property type="match status" value="1"/>
</dbReference>
<evidence type="ECO:0000259" key="3">
    <source>
        <dbReference type="Pfam" id="PF12780"/>
    </source>
</evidence>
<reference evidence="5" key="1">
    <citation type="submission" date="2025-08" db="UniProtKB">
        <authorList>
            <consortium name="Ensembl"/>
        </authorList>
    </citation>
    <scope>IDENTIFICATION</scope>
</reference>
<evidence type="ECO:0000256" key="1">
    <source>
        <dbReference type="ARBA" id="ARBA00008887"/>
    </source>
</evidence>
<reference evidence="5" key="2">
    <citation type="submission" date="2025-09" db="UniProtKB">
        <authorList>
            <consortium name="Ensembl"/>
        </authorList>
    </citation>
    <scope>IDENTIFICATION</scope>
</reference>
<dbReference type="Pfam" id="PF12781">
    <property type="entry name" value="AAA_9"/>
    <property type="match status" value="1"/>
</dbReference>
<dbReference type="GO" id="GO:0045505">
    <property type="term" value="F:dynein intermediate chain binding"/>
    <property type="evidence" value="ECO:0007669"/>
    <property type="project" value="InterPro"/>
</dbReference>
<dbReference type="AlphaFoldDB" id="A0A8C8RRN0"/>
<feature type="domain" description="Dynein heavy chain coiled coil stalk" evidence="2">
    <location>
        <begin position="52"/>
        <end position="375"/>
    </location>
</feature>
<name>A0A8C8RRN0_9SAUR</name>
<dbReference type="InterPro" id="IPR024317">
    <property type="entry name" value="Dynein_heavy_chain_D4_dom"/>
</dbReference>
<comment type="similarity">
    <text evidence="1">Belongs to the dynein heavy chain family.</text>
</comment>
<feature type="domain" description="Dynein heavy chain AAA module D4" evidence="3">
    <location>
        <begin position="1"/>
        <end position="40"/>
    </location>
</feature>
<evidence type="ECO:0000259" key="2">
    <source>
        <dbReference type="Pfam" id="PF12777"/>
    </source>
</evidence>
<dbReference type="GO" id="GO:0007018">
    <property type="term" value="P:microtubule-based movement"/>
    <property type="evidence" value="ECO:0007669"/>
    <property type="project" value="InterPro"/>
</dbReference>